<reference evidence="2" key="1">
    <citation type="submission" date="2020-10" db="EMBL/GenBank/DDBJ databases">
        <authorList>
            <person name="Gilroy R."/>
        </authorList>
    </citation>
    <scope>NUCLEOTIDE SEQUENCE</scope>
    <source>
        <strain evidence="2">CHK197-8231</strain>
    </source>
</reference>
<keyword evidence="1" id="KW-0812">Transmembrane</keyword>
<name>A0A9D1HTH0_9BACT</name>
<evidence type="ECO:0000313" key="3">
    <source>
        <dbReference type="Proteomes" id="UP000824087"/>
    </source>
</evidence>
<dbReference type="AlphaFoldDB" id="A0A9D1HTH0"/>
<keyword evidence="1" id="KW-0472">Membrane</keyword>
<organism evidence="2 3">
    <name type="scientific">Candidatus Fimihabitans intestinipullorum</name>
    <dbReference type="NCBI Taxonomy" id="2840820"/>
    <lineage>
        <taxon>Bacteria</taxon>
        <taxon>Bacillati</taxon>
        <taxon>Mycoplasmatota</taxon>
        <taxon>Mycoplasmatota incertae sedis</taxon>
        <taxon>Candidatus Fimihabitans</taxon>
    </lineage>
</organism>
<keyword evidence="1" id="KW-1133">Transmembrane helix</keyword>
<dbReference type="Proteomes" id="UP000824087">
    <property type="component" value="Unassembled WGS sequence"/>
</dbReference>
<evidence type="ECO:0000256" key="1">
    <source>
        <dbReference type="SAM" id="Phobius"/>
    </source>
</evidence>
<feature type="transmembrane region" description="Helical" evidence="1">
    <location>
        <begin position="6"/>
        <end position="31"/>
    </location>
</feature>
<gene>
    <name evidence="2" type="ORF">IAD49_00565</name>
</gene>
<evidence type="ECO:0000313" key="2">
    <source>
        <dbReference type="EMBL" id="HIU22064.1"/>
    </source>
</evidence>
<accession>A0A9D1HTH0</accession>
<dbReference type="EMBL" id="DVML01000007">
    <property type="protein sequence ID" value="HIU22064.1"/>
    <property type="molecule type" value="Genomic_DNA"/>
</dbReference>
<comment type="caution">
    <text evidence="2">The sequence shown here is derived from an EMBL/GenBank/DDBJ whole genome shotgun (WGS) entry which is preliminary data.</text>
</comment>
<sequence length="145" mass="16239">MNQAVGNTAIVNVVVVFVIIISGLFVGSLSYSKAYKVKNIIINAIEEHEGFDEETKAEIEETLTEMGYRINRNGQQKCPNPTVDGTVEALNTASNHHYCVWRVKETRGTYYIATAYMYFDIPLVDGFEAPVTGHTKTIYNDEAHD</sequence>
<reference evidence="2" key="2">
    <citation type="journal article" date="2021" name="PeerJ">
        <title>Extensive microbial diversity within the chicken gut microbiome revealed by metagenomics and culture.</title>
        <authorList>
            <person name="Gilroy R."/>
            <person name="Ravi A."/>
            <person name="Getino M."/>
            <person name="Pursley I."/>
            <person name="Horton D.L."/>
            <person name="Alikhan N.F."/>
            <person name="Baker D."/>
            <person name="Gharbi K."/>
            <person name="Hall N."/>
            <person name="Watson M."/>
            <person name="Adriaenssens E.M."/>
            <person name="Foster-Nyarko E."/>
            <person name="Jarju S."/>
            <person name="Secka A."/>
            <person name="Antonio M."/>
            <person name="Oren A."/>
            <person name="Chaudhuri R.R."/>
            <person name="La Ragione R."/>
            <person name="Hildebrand F."/>
            <person name="Pallen M.J."/>
        </authorList>
    </citation>
    <scope>NUCLEOTIDE SEQUENCE</scope>
    <source>
        <strain evidence="2">CHK197-8231</strain>
    </source>
</reference>
<protein>
    <submittedName>
        <fullName evidence="2">Uncharacterized protein</fullName>
    </submittedName>
</protein>
<proteinExistence type="predicted"/>